<keyword evidence="4" id="KW-1185">Reference proteome</keyword>
<evidence type="ECO:0000313" key="3">
    <source>
        <dbReference type="EMBL" id="KAI0300672.1"/>
    </source>
</evidence>
<dbReference type="PANTHER" id="PTHR35870">
    <property type="entry name" value="PROTEIN, PUTATIVE (AFU_ORTHOLOGUE AFUA_5G03330)-RELATED"/>
    <property type="match status" value="1"/>
</dbReference>
<evidence type="ECO:0008006" key="5">
    <source>
        <dbReference type="Google" id="ProtNLM"/>
    </source>
</evidence>
<dbReference type="GO" id="GO:0016491">
    <property type="term" value="F:oxidoreductase activity"/>
    <property type="evidence" value="ECO:0007669"/>
    <property type="project" value="UniProtKB-KW"/>
</dbReference>
<evidence type="ECO:0000256" key="1">
    <source>
        <dbReference type="ARBA" id="ARBA00023002"/>
    </source>
</evidence>
<comment type="caution">
    <text evidence="3">The sequence shown here is derived from an EMBL/GenBank/DDBJ whole genome shotgun (WGS) entry which is preliminary data.</text>
</comment>
<name>A0AAD4QM63_9AGAM</name>
<evidence type="ECO:0000313" key="4">
    <source>
        <dbReference type="Proteomes" id="UP001203297"/>
    </source>
</evidence>
<keyword evidence="1" id="KW-0560">Oxidoreductase</keyword>
<dbReference type="InterPro" id="IPR025337">
    <property type="entry name" value="Questin_oxidase-like"/>
</dbReference>
<dbReference type="Proteomes" id="UP001203297">
    <property type="component" value="Unassembled WGS sequence"/>
</dbReference>
<dbReference type="EMBL" id="WTXG01000017">
    <property type="protein sequence ID" value="KAI0300672.1"/>
    <property type="molecule type" value="Genomic_DNA"/>
</dbReference>
<organism evidence="3 4">
    <name type="scientific">Multifurca ochricompacta</name>
    <dbReference type="NCBI Taxonomy" id="376703"/>
    <lineage>
        <taxon>Eukaryota</taxon>
        <taxon>Fungi</taxon>
        <taxon>Dikarya</taxon>
        <taxon>Basidiomycota</taxon>
        <taxon>Agaricomycotina</taxon>
        <taxon>Agaricomycetes</taxon>
        <taxon>Russulales</taxon>
        <taxon>Russulaceae</taxon>
        <taxon>Multifurca</taxon>
    </lineage>
</organism>
<feature type="region of interest" description="Disordered" evidence="2">
    <location>
        <begin position="432"/>
        <end position="452"/>
    </location>
</feature>
<gene>
    <name evidence="3" type="ORF">B0F90DRAFT_397694</name>
</gene>
<dbReference type="AlphaFoldDB" id="A0AAD4QM63"/>
<proteinExistence type="predicted"/>
<evidence type="ECO:0000256" key="2">
    <source>
        <dbReference type="SAM" id="MobiDB-lite"/>
    </source>
</evidence>
<sequence length="553" mass="61397">MSPPGTFARNVSDDVLDRFYSTPILSGTLAFPGQTHESALATLEVLRDDFKTYHVFVNNIGFHNHASHHVLALYALGASPELIKEAYYGLHVPNLLPSLVSPERITEENFTEHLGDERYYDGYLAFFTEYLQKNSPTGALERFIFSPAYNFTPGLETGGDDLKKHPRMLDRLLAGLLHPFIHVAYGLEFGILGQVAEGLAQTAVHSAAQIEIIPPSYFNKSPTDNISGFLSTFTSTLSLDVDHNHVPPPEKKRPMFAFHRRIRDDPEFKLRDLPNQPGQRYLTVVKQSGGAIHSLVREWTEEWLVGTRSEAEAEIRLKSMVEEVIWGNVIWCSVGGWASRGDSARVTNADFFLAHLVTSAIFLPKLIIKEEALSPSPPPFGRAGALLSFGNRLLLLQTYLAACAGWQISRGNNPLPITDFYAATDEQLQLSGSPRARSQVRAGSARSVSSLGPSSNPWTYIIPSAIQAREEHTPKMMRSLANFAVRWGMCAPGYFGSDNENGNDDDDGRRSLEGIERLDGTLFVRVAGLTLDRLGWVHEGEEFGRWDRDGSPN</sequence>
<reference evidence="3" key="1">
    <citation type="journal article" date="2022" name="New Phytol.">
        <title>Evolutionary transition to the ectomycorrhizal habit in the genomes of a hyperdiverse lineage of mushroom-forming fungi.</title>
        <authorList>
            <person name="Looney B."/>
            <person name="Miyauchi S."/>
            <person name="Morin E."/>
            <person name="Drula E."/>
            <person name="Courty P.E."/>
            <person name="Kohler A."/>
            <person name="Kuo A."/>
            <person name="LaButti K."/>
            <person name="Pangilinan J."/>
            <person name="Lipzen A."/>
            <person name="Riley R."/>
            <person name="Andreopoulos W."/>
            <person name="He G."/>
            <person name="Johnson J."/>
            <person name="Nolan M."/>
            <person name="Tritt A."/>
            <person name="Barry K.W."/>
            <person name="Grigoriev I.V."/>
            <person name="Nagy L.G."/>
            <person name="Hibbett D."/>
            <person name="Henrissat B."/>
            <person name="Matheny P.B."/>
            <person name="Labbe J."/>
            <person name="Martin F.M."/>
        </authorList>
    </citation>
    <scope>NUCLEOTIDE SEQUENCE</scope>
    <source>
        <strain evidence="3">BPL690</strain>
    </source>
</reference>
<dbReference type="PANTHER" id="PTHR35870:SF1">
    <property type="entry name" value="PROTEIN, PUTATIVE (AFU_ORTHOLOGUE AFUA_5G03330)-RELATED"/>
    <property type="match status" value="1"/>
</dbReference>
<accession>A0AAD4QM63</accession>
<protein>
    <recommendedName>
        <fullName evidence="5">Oxidoreductase AflY</fullName>
    </recommendedName>
</protein>
<dbReference type="Pfam" id="PF14027">
    <property type="entry name" value="Questin_oxidase"/>
    <property type="match status" value="1"/>
</dbReference>